<comment type="subcellular location">
    <subcellularLocation>
        <location evidence="6">Endomembrane system</location>
        <topology evidence="6">Single-pass membrane protein</topology>
    </subcellularLocation>
</comment>
<dbReference type="PIRSF" id="PIRSF003299">
    <property type="entry name" value="VirB8_PtlE"/>
    <property type="match status" value="1"/>
</dbReference>
<dbReference type="GO" id="GO:0012505">
    <property type="term" value="C:endomembrane system"/>
    <property type="evidence" value="ECO:0007669"/>
    <property type="project" value="UniProtKB-SubCell"/>
</dbReference>
<evidence type="ECO:0000256" key="1">
    <source>
        <dbReference type="ARBA" id="ARBA00011070"/>
    </source>
</evidence>
<dbReference type="InterPro" id="IPR026264">
    <property type="entry name" value="VirB8/PtlE"/>
</dbReference>
<dbReference type="SUPFAM" id="SSF54427">
    <property type="entry name" value="NTF2-like"/>
    <property type="match status" value="1"/>
</dbReference>
<dbReference type="AlphaFoldDB" id="A0A1T4TIZ4"/>
<evidence type="ECO:0000259" key="8">
    <source>
        <dbReference type="Pfam" id="PF04335"/>
    </source>
</evidence>
<feature type="transmembrane region" description="Helical" evidence="7">
    <location>
        <begin position="36"/>
        <end position="59"/>
    </location>
</feature>
<keyword evidence="5 7" id="KW-0472">Membrane</keyword>
<evidence type="ECO:0000256" key="6">
    <source>
        <dbReference type="ARBA" id="ARBA00037847"/>
    </source>
</evidence>
<organism evidence="9 10">
    <name type="scientific">Enhydrobacter aerosaccus</name>
    <dbReference type="NCBI Taxonomy" id="225324"/>
    <lineage>
        <taxon>Bacteria</taxon>
        <taxon>Pseudomonadati</taxon>
        <taxon>Pseudomonadota</taxon>
        <taxon>Alphaproteobacteria</taxon>
        <taxon>Hyphomicrobiales</taxon>
        <taxon>Enhydrobacter</taxon>
    </lineage>
</organism>
<keyword evidence="3 7" id="KW-0812">Transmembrane</keyword>
<name>A0A1T4TIZ4_9HYPH</name>
<sequence>MVEAVKGPEWAAYVAEASSFDDDRVQRYQRSERRAWRVAMAMTGVAVLGFLGMALLAPLKTVMPPVVVRVDQTGAVDVLTTLNGQKQVPVEDAERKYWLGKYVTFRESYTWADRAANFHAVSIMSDKREQERYAAWFAQSNAQSPQQLYGDRDWVQIDILSVALGTTPDASANVRFLKIVHERNGTTRPAERMVATVTYRFVDRPLKESDRFISARGFEVTAYRVDEEVPK</sequence>
<accession>A0A1T4TIZ4</accession>
<protein>
    <recommendedName>
        <fullName evidence="2">Type IV secretion system protein virB8</fullName>
    </recommendedName>
</protein>
<dbReference type="Pfam" id="PF04335">
    <property type="entry name" value="VirB8"/>
    <property type="match status" value="1"/>
</dbReference>
<dbReference type="OrthoDB" id="7366154at2"/>
<dbReference type="GO" id="GO:0016020">
    <property type="term" value="C:membrane"/>
    <property type="evidence" value="ECO:0007669"/>
    <property type="project" value="InterPro"/>
</dbReference>
<dbReference type="GO" id="GO:0030255">
    <property type="term" value="P:protein secretion by the type IV secretion system"/>
    <property type="evidence" value="ECO:0007669"/>
    <property type="project" value="InterPro"/>
</dbReference>
<feature type="domain" description="Bacterial virulence protein VirB8" evidence="8">
    <location>
        <begin position="17"/>
        <end position="228"/>
    </location>
</feature>
<dbReference type="InterPro" id="IPR032710">
    <property type="entry name" value="NTF2-like_dom_sf"/>
</dbReference>
<evidence type="ECO:0000256" key="5">
    <source>
        <dbReference type="ARBA" id="ARBA00023136"/>
    </source>
</evidence>
<dbReference type="EMBL" id="FUWJ01000019">
    <property type="protein sequence ID" value="SKA40412.1"/>
    <property type="molecule type" value="Genomic_DNA"/>
</dbReference>
<reference evidence="10" key="1">
    <citation type="submission" date="2017-02" db="EMBL/GenBank/DDBJ databases">
        <authorList>
            <person name="Varghese N."/>
            <person name="Submissions S."/>
        </authorList>
    </citation>
    <scope>NUCLEOTIDE SEQUENCE [LARGE SCALE GENOMIC DNA]</scope>
    <source>
        <strain evidence="10">ATCC 27094</strain>
    </source>
</reference>
<evidence type="ECO:0000256" key="4">
    <source>
        <dbReference type="ARBA" id="ARBA00022989"/>
    </source>
</evidence>
<dbReference type="RefSeq" id="WP_085938082.1">
    <property type="nucleotide sequence ID" value="NZ_FUWJ01000019.1"/>
</dbReference>
<evidence type="ECO:0000256" key="7">
    <source>
        <dbReference type="SAM" id="Phobius"/>
    </source>
</evidence>
<dbReference type="Proteomes" id="UP000190092">
    <property type="component" value="Unassembled WGS sequence"/>
</dbReference>
<dbReference type="InterPro" id="IPR007430">
    <property type="entry name" value="VirB8"/>
</dbReference>
<dbReference type="Gene3D" id="3.10.450.230">
    <property type="entry name" value="VirB8 protein"/>
    <property type="match status" value="1"/>
</dbReference>
<dbReference type="STRING" id="225324.SAMN02745126_06348"/>
<gene>
    <name evidence="9" type="ORF">SAMN02745126_06348</name>
</gene>
<dbReference type="CDD" id="cd16424">
    <property type="entry name" value="VirB8"/>
    <property type="match status" value="1"/>
</dbReference>
<evidence type="ECO:0000256" key="3">
    <source>
        <dbReference type="ARBA" id="ARBA00022692"/>
    </source>
</evidence>
<evidence type="ECO:0000313" key="10">
    <source>
        <dbReference type="Proteomes" id="UP000190092"/>
    </source>
</evidence>
<keyword evidence="4 7" id="KW-1133">Transmembrane helix</keyword>
<comment type="similarity">
    <text evidence="1">Belongs to the virB8 family.</text>
</comment>
<evidence type="ECO:0000313" key="9">
    <source>
        <dbReference type="EMBL" id="SKA40412.1"/>
    </source>
</evidence>
<proteinExistence type="inferred from homology"/>
<keyword evidence="10" id="KW-1185">Reference proteome</keyword>
<evidence type="ECO:0000256" key="2">
    <source>
        <dbReference type="ARBA" id="ARBA00014420"/>
    </source>
</evidence>